<dbReference type="Pfam" id="PF01740">
    <property type="entry name" value="STAS"/>
    <property type="match status" value="1"/>
</dbReference>
<dbReference type="Proteomes" id="UP001597327">
    <property type="component" value="Unassembled WGS sequence"/>
</dbReference>
<evidence type="ECO:0000313" key="4">
    <source>
        <dbReference type="EMBL" id="MFD1697272.1"/>
    </source>
</evidence>
<accession>A0ABW4JYK9</accession>
<comment type="similarity">
    <text evidence="1 2">Belongs to the anti-sigma-factor antagonist family.</text>
</comment>
<dbReference type="NCBIfam" id="TIGR00377">
    <property type="entry name" value="ant_ant_sig"/>
    <property type="match status" value="1"/>
</dbReference>
<dbReference type="CDD" id="cd07043">
    <property type="entry name" value="STAS_anti-anti-sigma_factors"/>
    <property type="match status" value="1"/>
</dbReference>
<dbReference type="InterPro" id="IPR003658">
    <property type="entry name" value="Anti-sigma_ant"/>
</dbReference>
<evidence type="ECO:0000259" key="3">
    <source>
        <dbReference type="PROSITE" id="PS50801"/>
    </source>
</evidence>
<evidence type="ECO:0000256" key="2">
    <source>
        <dbReference type="RuleBase" id="RU003749"/>
    </source>
</evidence>
<protein>
    <recommendedName>
        <fullName evidence="2">Anti-sigma factor antagonist</fullName>
    </recommendedName>
</protein>
<dbReference type="PROSITE" id="PS50801">
    <property type="entry name" value="STAS"/>
    <property type="match status" value="1"/>
</dbReference>
<comment type="caution">
    <text evidence="4">The sequence shown here is derived from an EMBL/GenBank/DDBJ whole genome shotgun (WGS) entry which is preliminary data.</text>
</comment>
<keyword evidence="5" id="KW-1185">Reference proteome</keyword>
<dbReference type="EMBL" id="JBHUFA010000015">
    <property type="protein sequence ID" value="MFD1697272.1"/>
    <property type="molecule type" value="Genomic_DNA"/>
</dbReference>
<dbReference type="InterPro" id="IPR002645">
    <property type="entry name" value="STAS_dom"/>
</dbReference>
<evidence type="ECO:0000313" key="5">
    <source>
        <dbReference type="Proteomes" id="UP001597327"/>
    </source>
</evidence>
<feature type="domain" description="STAS" evidence="3">
    <location>
        <begin position="16"/>
        <end position="106"/>
    </location>
</feature>
<proteinExistence type="inferred from homology"/>
<name>A0ABW4JYK9_9HYPH</name>
<evidence type="ECO:0000256" key="1">
    <source>
        <dbReference type="ARBA" id="ARBA00009013"/>
    </source>
</evidence>
<dbReference type="RefSeq" id="WP_149893518.1">
    <property type="nucleotide sequence ID" value="NZ_JBHUFA010000015.1"/>
</dbReference>
<reference evidence="5" key="1">
    <citation type="journal article" date="2019" name="Int. J. Syst. Evol. Microbiol.">
        <title>The Global Catalogue of Microorganisms (GCM) 10K type strain sequencing project: providing services to taxonomists for standard genome sequencing and annotation.</title>
        <authorList>
            <consortium name="The Broad Institute Genomics Platform"/>
            <consortium name="The Broad Institute Genome Sequencing Center for Infectious Disease"/>
            <person name="Wu L."/>
            <person name="Ma J."/>
        </authorList>
    </citation>
    <scope>NUCLEOTIDE SEQUENCE [LARGE SCALE GENOMIC DNA]</scope>
    <source>
        <strain evidence="5">JCM 3369</strain>
    </source>
</reference>
<sequence>MELRTEQSGDQFTAWLSGQLKYQDNGAFRQLIEQINAAQVRNCVFDLSELSSIDSAGLGMLVIASDNSENHGWKIEVRNVRGQVRKILDLSRFDKIMTVVPHPADE</sequence>
<organism evidence="4 5">
    <name type="scientific">Roseibium aestuarii</name>
    <dbReference type="NCBI Taxonomy" id="2600299"/>
    <lineage>
        <taxon>Bacteria</taxon>
        <taxon>Pseudomonadati</taxon>
        <taxon>Pseudomonadota</taxon>
        <taxon>Alphaproteobacteria</taxon>
        <taxon>Hyphomicrobiales</taxon>
        <taxon>Stappiaceae</taxon>
        <taxon>Roseibium</taxon>
    </lineage>
</organism>
<gene>
    <name evidence="4" type="ORF">ACFSC7_17280</name>
</gene>
<dbReference type="InterPro" id="IPR036513">
    <property type="entry name" value="STAS_dom_sf"/>
</dbReference>
<dbReference type="SUPFAM" id="SSF52091">
    <property type="entry name" value="SpoIIaa-like"/>
    <property type="match status" value="1"/>
</dbReference>
<dbReference type="PANTHER" id="PTHR33495">
    <property type="entry name" value="ANTI-SIGMA FACTOR ANTAGONIST TM_1081-RELATED-RELATED"/>
    <property type="match status" value="1"/>
</dbReference>
<dbReference type="Gene3D" id="3.30.750.24">
    <property type="entry name" value="STAS domain"/>
    <property type="match status" value="1"/>
</dbReference>